<protein>
    <submittedName>
        <fullName evidence="2">Dissimilatory sulfite reductase D (DsrD)</fullName>
    </submittedName>
</protein>
<evidence type="ECO:0000313" key="2">
    <source>
        <dbReference type="EMBL" id="SHK10433.1"/>
    </source>
</evidence>
<dbReference type="InterPro" id="IPR036388">
    <property type="entry name" value="WH-like_DNA-bd_sf"/>
</dbReference>
<dbReference type="InterPro" id="IPR014793">
    <property type="entry name" value="DsrD"/>
</dbReference>
<dbReference type="Proteomes" id="UP000183994">
    <property type="component" value="Unassembled WGS sequence"/>
</dbReference>
<accession>A0A1M6PR61</accession>
<sequence length="84" mass="9559">MNEIQEKILAALKDSSKRGKPMLYPKDLAKKVGMRFRAIKPEVQSLIESQALAYYYPGSSTYIMLKSDYDARNAIEEKGKALEE</sequence>
<gene>
    <name evidence="2" type="ORF">SAMN02745216_02877</name>
</gene>
<reference evidence="3" key="1">
    <citation type="submission" date="2016-11" db="EMBL/GenBank/DDBJ databases">
        <authorList>
            <person name="Varghese N."/>
            <person name="Submissions S."/>
        </authorList>
    </citation>
    <scope>NUCLEOTIDE SEQUENCE [LARGE SCALE GENOMIC DNA]</scope>
    <source>
        <strain evidence="3">DSM 16219</strain>
    </source>
</reference>
<dbReference type="RefSeq" id="WP_073476867.1">
    <property type="nucleotide sequence ID" value="NZ_FQZU01000018.1"/>
</dbReference>
<feature type="domain" description="Dissimilatory sulphite reductase D" evidence="1">
    <location>
        <begin position="5"/>
        <end position="67"/>
    </location>
</feature>
<keyword evidence="3" id="KW-1185">Reference proteome</keyword>
<evidence type="ECO:0000313" key="3">
    <source>
        <dbReference type="Proteomes" id="UP000183994"/>
    </source>
</evidence>
<dbReference type="SUPFAM" id="SSF46785">
    <property type="entry name" value="Winged helix' DNA-binding domain"/>
    <property type="match status" value="1"/>
</dbReference>
<organism evidence="2 3">
    <name type="scientific">Desulfatibacillum alkenivorans DSM 16219</name>
    <dbReference type="NCBI Taxonomy" id="1121393"/>
    <lineage>
        <taxon>Bacteria</taxon>
        <taxon>Pseudomonadati</taxon>
        <taxon>Thermodesulfobacteriota</taxon>
        <taxon>Desulfobacteria</taxon>
        <taxon>Desulfobacterales</taxon>
        <taxon>Desulfatibacillaceae</taxon>
        <taxon>Desulfatibacillum</taxon>
    </lineage>
</organism>
<proteinExistence type="predicted"/>
<dbReference type="Pfam" id="PF08679">
    <property type="entry name" value="DsrD"/>
    <property type="match status" value="1"/>
</dbReference>
<dbReference type="EMBL" id="FQZU01000018">
    <property type="protein sequence ID" value="SHK10433.1"/>
    <property type="molecule type" value="Genomic_DNA"/>
</dbReference>
<name>A0A1M6PR61_9BACT</name>
<dbReference type="AlphaFoldDB" id="A0A1M6PR61"/>
<dbReference type="InterPro" id="IPR036390">
    <property type="entry name" value="WH_DNA-bd_sf"/>
</dbReference>
<evidence type="ECO:0000259" key="1">
    <source>
        <dbReference type="Pfam" id="PF08679"/>
    </source>
</evidence>
<dbReference type="Gene3D" id="1.10.10.10">
    <property type="entry name" value="Winged helix-like DNA-binding domain superfamily/Winged helix DNA-binding domain"/>
    <property type="match status" value="1"/>
</dbReference>